<evidence type="ECO:0000313" key="3">
    <source>
        <dbReference type="Proteomes" id="UP000288490"/>
    </source>
</evidence>
<dbReference type="CDD" id="cd05466">
    <property type="entry name" value="PBP2_LTTR_substrate"/>
    <property type="match status" value="1"/>
</dbReference>
<evidence type="ECO:0000313" key="2">
    <source>
        <dbReference type="EMBL" id="RST92113.1"/>
    </source>
</evidence>
<reference evidence="2 3" key="1">
    <citation type="submission" date="2017-05" db="EMBL/GenBank/DDBJ databases">
        <title>Vagococcus spp. assemblies.</title>
        <authorList>
            <person name="Gulvik C.A."/>
        </authorList>
    </citation>
    <scope>NUCLEOTIDE SEQUENCE [LARGE SCALE GENOMIC DNA]</scope>
    <source>
        <strain evidence="2 3">SS1994</strain>
    </source>
</reference>
<dbReference type="Proteomes" id="UP000288490">
    <property type="component" value="Unassembled WGS sequence"/>
</dbReference>
<organism evidence="2 3">
    <name type="scientific">Vagococcus bubulae</name>
    <dbReference type="NCBI Taxonomy" id="1977868"/>
    <lineage>
        <taxon>Bacteria</taxon>
        <taxon>Bacillati</taxon>
        <taxon>Bacillota</taxon>
        <taxon>Bacilli</taxon>
        <taxon>Lactobacillales</taxon>
        <taxon>Enterococcaceae</taxon>
        <taxon>Vagococcus</taxon>
    </lineage>
</organism>
<name>A0A429ZEK1_9ENTE</name>
<dbReference type="EMBL" id="NGJT01000018">
    <property type="protein sequence ID" value="RST92113.1"/>
    <property type="molecule type" value="Genomic_DNA"/>
</dbReference>
<dbReference type="InterPro" id="IPR050950">
    <property type="entry name" value="HTH-type_LysR_regulators"/>
</dbReference>
<dbReference type="RefSeq" id="WP_125958149.1">
    <property type="nucleotide sequence ID" value="NZ_JAQEJV010000017.1"/>
</dbReference>
<evidence type="ECO:0000259" key="1">
    <source>
        <dbReference type="Pfam" id="PF03466"/>
    </source>
</evidence>
<dbReference type="OrthoDB" id="9803735at2"/>
<protein>
    <recommendedName>
        <fullName evidence="1">LysR substrate-binding domain-containing protein</fullName>
    </recommendedName>
</protein>
<dbReference type="GO" id="GO:0005829">
    <property type="term" value="C:cytosol"/>
    <property type="evidence" value="ECO:0007669"/>
    <property type="project" value="TreeGrafter"/>
</dbReference>
<proteinExistence type="predicted"/>
<dbReference type="PANTHER" id="PTHR30419">
    <property type="entry name" value="HTH-TYPE TRANSCRIPTIONAL REGULATOR YBHD"/>
    <property type="match status" value="1"/>
</dbReference>
<keyword evidence="3" id="KW-1185">Reference proteome</keyword>
<dbReference type="InterPro" id="IPR005119">
    <property type="entry name" value="LysR_subst-bd"/>
</dbReference>
<dbReference type="GO" id="GO:0006355">
    <property type="term" value="P:regulation of DNA-templated transcription"/>
    <property type="evidence" value="ECO:0007669"/>
    <property type="project" value="TreeGrafter"/>
</dbReference>
<dbReference type="Gene3D" id="3.40.190.290">
    <property type="match status" value="1"/>
</dbReference>
<comment type="caution">
    <text evidence="2">The sequence shown here is derived from an EMBL/GenBank/DDBJ whole genome shotgun (WGS) entry which is preliminary data.</text>
</comment>
<feature type="domain" description="LysR substrate-binding" evidence="1">
    <location>
        <begin position="34"/>
        <end position="160"/>
    </location>
</feature>
<sequence length="167" mass="19360">MKNQEIDICLTSFPNLFSKYIDIEPLETTTNGYNIHVVVPESNPLSKKSFLTYKQLENQRFSTLTIEKYTISRLLLDRTRYYGYEPNIVLEHDDLQVLVSSLDNSQSICLLPIEYKDIGKSSGVKWIPLKDKYAHFSIGIALRKDFILSPDMEGFIQFIKKIDASWL</sequence>
<dbReference type="Pfam" id="PF03466">
    <property type="entry name" value="LysR_substrate"/>
    <property type="match status" value="1"/>
</dbReference>
<gene>
    <name evidence="2" type="ORF">CBF36_09120</name>
</gene>
<dbReference type="AlphaFoldDB" id="A0A429ZEK1"/>
<accession>A0A429ZEK1</accession>
<dbReference type="PANTHER" id="PTHR30419:SF8">
    <property type="entry name" value="NITROGEN ASSIMILATION TRANSCRIPTIONAL ACTIVATOR-RELATED"/>
    <property type="match status" value="1"/>
</dbReference>
<dbReference type="SUPFAM" id="SSF53850">
    <property type="entry name" value="Periplasmic binding protein-like II"/>
    <property type="match status" value="1"/>
</dbReference>